<reference evidence="1 2" key="1">
    <citation type="submission" date="2015-01" db="EMBL/GenBank/DDBJ databases">
        <title>The Genome Sequence of Capronia semiimmersa CBS27337.</title>
        <authorList>
            <consortium name="The Broad Institute Genomics Platform"/>
            <person name="Cuomo C."/>
            <person name="de Hoog S."/>
            <person name="Gorbushina A."/>
            <person name="Stielow B."/>
            <person name="Teixiera M."/>
            <person name="Abouelleil A."/>
            <person name="Chapman S.B."/>
            <person name="Priest M."/>
            <person name="Young S.K."/>
            <person name="Wortman J."/>
            <person name="Nusbaum C."/>
            <person name="Birren B."/>
        </authorList>
    </citation>
    <scope>NUCLEOTIDE SEQUENCE [LARGE SCALE GENOMIC DNA]</scope>
    <source>
        <strain evidence="1 2">CBS 27337</strain>
    </source>
</reference>
<dbReference type="Pfam" id="PF00400">
    <property type="entry name" value="WD40"/>
    <property type="match status" value="1"/>
</dbReference>
<sequence>MTGRSLAMFQPKCVATSLDTDSSGTEAPFADRAFYRNVQWSADGTCLIASLSDNSIQTFIVPADLLEEAPEPRLLSPYCTIPSRESVNAVVGYPFFNLQDAATALILSSSRDHPVRLTSALTGHLGASYPLVNTMTEEFICPHSLLFSSSGDRFVAGSESLISMFDLSRPGEAPISSMPTGPRRKRSDYSDATTMRGIVSALTADASSSLLAAGTYSRHVGLYDALGQGDCVGVFSVKGTSADEQIGGSGVTQVSWSPCGRYLYIAERKSDGVMLYDIRKTGQLLSWLRGRKAETNQRLGFDTMAANDQEGHEIWAGGLDGLSRMWKNPYQHEGSVAPTFEFKGHDDAVSSVVVHSGGGVVATSSGQRHLIAPYDEGSFQEPAPDYSLKIWTL</sequence>
<protein>
    <recommendedName>
        <fullName evidence="3">Anaphase-promoting complex subunit 4 WD40 domain-containing protein</fullName>
    </recommendedName>
</protein>
<dbReference type="PANTHER" id="PTHR13211">
    <property type="entry name" value="TELOMERASE CAJAL BODY PROTEIN 1"/>
    <property type="match status" value="1"/>
</dbReference>
<proteinExistence type="predicted"/>
<dbReference type="Proteomes" id="UP000054266">
    <property type="component" value="Unassembled WGS sequence"/>
</dbReference>
<dbReference type="AlphaFoldDB" id="A0A0D2FUD9"/>
<gene>
    <name evidence="1" type="ORF">PV04_08677</name>
</gene>
<dbReference type="Gene3D" id="2.130.10.10">
    <property type="entry name" value="YVTN repeat-like/Quinoprotein amine dehydrogenase"/>
    <property type="match status" value="1"/>
</dbReference>
<evidence type="ECO:0000313" key="1">
    <source>
        <dbReference type="EMBL" id="KIW63694.1"/>
    </source>
</evidence>
<dbReference type="SUPFAM" id="SSF50978">
    <property type="entry name" value="WD40 repeat-like"/>
    <property type="match status" value="1"/>
</dbReference>
<dbReference type="InterPro" id="IPR036322">
    <property type="entry name" value="WD40_repeat_dom_sf"/>
</dbReference>
<dbReference type="InterPro" id="IPR051150">
    <property type="entry name" value="SWT21/TCAB1_mRNA_Telomere"/>
</dbReference>
<dbReference type="HOGENOM" id="CLU_022731_0_0_1"/>
<dbReference type="EMBL" id="KN846961">
    <property type="protein sequence ID" value="KIW63694.1"/>
    <property type="molecule type" value="Genomic_DNA"/>
</dbReference>
<dbReference type="STRING" id="5601.A0A0D2FUD9"/>
<evidence type="ECO:0000313" key="2">
    <source>
        <dbReference type="Proteomes" id="UP000054266"/>
    </source>
</evidence>
<dbReference type="InterPro" id="IPR015943">
    <property type="entry name" value="WD40/YVTN_repeat-like_dom_sf"/>
</dbReference>
<keyword evidence="2" id="KW-1185">Reference proteome</keyword>
<name>A0A0D2FUD9_9EURO</name>
<organism evidence="1 2">
    <name type="scientific">Phialophora macrospora</name>
    <dbReference type="NCBI Taxonomy" id="1851006"/>
    <lineage>
        <taxon>Eukaryota</taxon>
        <taxon>Fungi</taxon>
        <taxon>Dikarya</taxon>
        <taxon>Ascomycota</taxon>
        <taxon>Pezizomycotina</taxon>
        <taxon>Eurotiomycetes</taxon>
        <taxon>Chaetothyriomycetidae</taxon>
        <taxon>Chaetothyriales</taxon>
        <taxon>Herpotrichiellaceae</taxon>
        <taxon>Phialophora</taxon>
    </lineage>
</organism>
<dbReference type="InterPro" id="IPR001680">
    <property type="entry name" value="WD40_rpt"/>
</dbReference>
<dbReference type="PANTHER" id="PTHR13211:SF0">
    <property type="entry name" value="TELOMERASE CAJAL BODY PROTEIN 1"/>
    <property type="match status" value="1"/>
</dbReference>
<dbReference type="SMART" id="SM00320">
    <property type="entry name" value="WD40"/>
    <property type="match status" value="5"/>
</dbReference>
<evidence type="ECO:0008006" key="3">
    <source>
        <dbReference type="Google" id="ProtNLM"/>
    </source>
</evidence>
<accession>A0A0D2FUD9</accession>